<accession>L8H3N3</accession>
<reference evidence="2 3" key="1">
    <citation type="journal article" date="2013" name="Genome Biol.">
        <title>Genome of Acanthamoeba castellanii highlights extensive lateral gene transfer and early evolution of tyrosine kinase signaling.</title>
        <authorList>
            <person name="Clarke M."/>
            <person name="Lohan A.J."/>
            <person name="Liu B."/>
            <person name="Lagkouvardos I."/>
            <person name="Roy S."/>
            <person name="Zafar N."/>
            <person name="Bertelli C."/>
            <person name="Schilde C."/>
            <person name="Kianianmomeni A."/>
            <person name="Burglin T.R."/>
            <person name="Frech C."/>
            <person name="Turcotte B."/>
            <person name="Kopec K.O."/>
            <person name="Synnott J.M."/>
            <person name="Choo C."/>
            <person name="Paponov I."/>
            <person name="Finkler A."/>
            <person name="Soon Heng Tan C."/>
            <person name="Hutchins A.P."/>
            <person name="Weinmeier T."/>
            <person name="Rattei T."/>
            <person name="Chu J.S."/>
            <person name="Gimenez G."/>
            <person name="Irimia M."/>
            <person name="Rigden D.J."/>
            <person name="Fitzpatrick D.A."/>
            <person name="Lorenzo-Morales J."/>
            <person name="Bateman A."/>
            <person name="Chiu C.H."/>
            <person name="Tang P."/>
            <person name="Hegemann P."/>
            <person name="Fromm H."/>
            <person name="Raoult D."/>
            <person name="Greub G."/>
            <person name="Miranda-Saavedra D."/>
            <person name="Chen N."/>
            <person name="Nash P."/>
            <person name="Ginger M.L."/>
            <person name="Horn M."/>
            <person name="Schaap P."/>
            <person name="Caler L."/>
            <person name="Loftus B."/>
        </authorList>
    </citation>
    <scope>NUCLEOTIDE SEQUENCE [LARGE SCALE GENOMIC DNA]</scope>
    <source>
        <strain evidence="2 3">Neff</strain>
    </source>
</reference>
<dbReference type="RefSeq" id="XP_004341100.1">
    <property type="nucleotide sequence ID" value="XM_004341052.1"/>
</dbReference>
<evidence type="ECO:0000256" key="1">
    <source>
        <dbReference type="SAM" id="SignalP"/>
    </source>
</evidence>
<keyword evidence="1" id="KW-0732">Signal</keyword>
<dbReference type="Proteomes" id="UP000011083">
    <property type="component" value="Unassembled WGS sequence"/>
</dbReference>
<protein>
    <submittedName>
        <fullName evidence="2">Uncharacterized protein</fullName>
    </submittedName>
</protein>
<evidence type="ECO:0000313" key="3">
    <source>
        <dbReference type="Proteomes" id="UP000011083"/>
    </source>
</evidence>
<name>L8H3N3_ACACF</name>
<feature type="signal peptide" evidence="1">
    <location>
        <begin position="1"/>
        <end position="25"/>
    </location>
</feature>
<dbReference type="EMBL" id="KB007939">
    <property type="protein sequence ID" value="ELR19036.1"/>
    <property type="molecule type" value="Genomic_DNA"/>
</dbReference>
<dbReference type="GeneID" id="14919806"/>
<organism evidence="2 3">
    <name type="scientific">Acanthamoeba castellanii (strain ATCC 30010 / Neff)</name>
    <dbReference type="NCBI Taxonomy" id="1257118"/>
    <lineage>
        <taxon>Eukaryota</taxon>
        <taxon>Amoebozoa</taxon>
        <taxon>Discosea</taxon>
        <taxon>Longamoebia</taxon>
        <taxon>Centramoebida</taxon>
        <taxon>Acanthamoebidae</taxon>
        <taxon>Acanthamoeba</taxon>
    </lineage>
</organism>
<evidence type="ECO:0000313" key="2">
    <source>
        <dbReference type="EMBL" id="ELR19036.1"/>
    </source>
</evidence>
<dbReference type="KEGG" id="acan:ACA1_235740"/>
<feature type="chain" id="PRO_5003990368" evidence="1">
    <location>
        <begin position="26"/>
        <end position="351"/>
    </location>
</feature>
<keyword evidence="3" id="KW-1185">Reference proteome</keyword>
<dbReference type="VEuPathDB" id="AmoebaDB:ACA1_235740"/>
<dbReference type="AlphaFoldDB" id="L8H3N3"/>
<gene>
    <name evidence="2" type="ORF">ACA1_235740</name>
</gene>
<sequence>MESRLGPVLASAALLLLALVAVAMGEGDRAVQGYMYVESADLARFSALEDFALAHPRPARRSDFAAAQTTREKKQQAMKLLPEMMSYMKHNTLSSDQVAEQIARMLADQPKFPSAKDQEKKVKANPFESTFARQFIDASGTKGVGPNTARQVKGNGRGGLIAIWGLEWAYGAHDVSQDTEQLAFNNRKRSLSSNYLGSLENEHICVIKEVDAASVYLLRGAVNSTVAHKGDICDFAEAFNVIIDIPLNSRAPMESVMLYLVAATVDEYSLILPEDQTQSTYEKVCFDYPLMLYSYVKQNTGSFSNMAHTCNERFCSRALFNSQTDPWNIVPAFCPLSTFYPDFFIAEQYGS</sequence>
<proteinExistence type="predicted"/>